<dbReference type="AlphaFoldDB" id="A0A1J1IWM3"/>
<dbReference type="GO" id="GO:0006904">
    <property type="term" value="P:vesicle docking involved in exocytosis"/>
    <property type="evidence" value="ECO:0007669"/>
    <property type="project" value="TreeGrafter"/>
</dbReference>
<keyword evidence="9" id="KW-0175">Coiled coil</keyword>
<dbReference type="Proteomes" id="UP000183832">
    <property type="component" value="Unassembled WGS sequence"/>
</dbReference>
<dbReference type="InterPro" id="IPR058919">
    <property type="entry name" value="Pep3/Vps18_RING_C"/>
</dbReference>
<feature type="domain" description="Pep3/Vps18 beta-propeller" evidence="11">
    <location>
        <begin position="44"/>
        <end position="409"/>
    </location>
</feature>
<dbReference type="GO" id="GO:0048284">
    <property type="term" value="P:organelle fusion"/>
    <property type="evidence" value="ECO:0007669"/>
    <property type="project" value="TreeGrafter"/>
</dbReference>
<dbReference type="InterPro" id="IPR007810">
    <property type="entry name" value="Pep3/Vps18_beta-prop"/>
</dbReference>
<evidence type="ECO:0000256" key="4">
    <source>
        <dbReference type="ARBA" id="ARBA00022723"/>
    </source>
</evidence>
<keyword evidence="5" id="KW-0863">Zinc-finger</keyword>
<evidence type="ECO:0000256" key="5">
    <source>
        <dbReference type="ARBA" id="ARBA00022771"/>
    </source>
</evidence>
<sequence>MAFNFDQFNNTSFVKPSSSVGTSDRSQIPPSDYSRISKNDERNIFQKSKMNLSLPATITHLCVANDWLIILMSNQLLFRLNLKHPDKQSEVFLEKFITGQKVSKVFLDPTGTHFLISLVPKSSGYSAELMYLNKNSNKPKIINKFHDHEVTAVGFNFQNTSENSTGNILLGTSRGLIFEADIGSDGEKVIQNNWKQVFDIGRGEKEPVTGLGYYRAPGTNNYIVLISTLERLYKFHEVLQIFDEKYPTLQNIFTHYLNVPEEARDFEQMSSKLTYSSLDFIYHRKFPKAFGWLTEGGIFLGEVHQLSNNPNFITSRKTIDFPENDNSSYSASYNMSRHQSQVPNSFVLTDFHVLLQYSDHVTGISLINHSIVYDEYFADQYGRLMSIVKDPENGNIYTFSNKTIFRYKINDEQRDVWRMYLEQNDFEKAKKFSFHNPHHYDVVLCRIAEDNFEKKLFMESAKVFSQTRKSFEEVTLKFLQINESLPLIYYLKSRLNDCSIEEDQMHITMIVVWIVELYLTEMNRSTGTSSLERQKEFDEFMSQPKVEMCLKNNRKLLYDIIASHGDNYNLTSLTTLNEDYEEVMNHYLQDNEFQDALDTLKVQRKTELFYKFMPIIIEKLPKESIQLLIERGKNLNVSRLLPTLLNVKNEKHAVEVVKYLEFSIHSLGVQDQSVHNYLIQLYAKQKEEDKLMSYFETQGKEVSMLHYDVHYALRLCKEFSMNVACVFLLCLMELWQKAVELALTFDSKLAQQTASQPMDRALKRKLWLIIAEHEISGKDNIQEALELLKICDLLKIEDLLPFFSDFQEIDHFKDTICDSLKEYNNKIKDQKKEMNESAEAAQTVRESIQSFRNRSVTICAHDKCSRCSNFLLLRPFFLFPCSHKFHADCLEKNLIELLTPEEGQKLIKHKQKLSILNTQIEMAKNQNNSVPTSTVEARDQQKQYVEDILTAECTLCGSLMIQQLDQQFNVMNETW</sequence>
<gene>
    <name evidence="13" type="ORF">CLUMA_CG017630</name>
</gene>
<feature type="repeat" description="CHCR" evidence="8">
    <location>
        <begin position="628"/>
        <end position="783"/>
    </location>
</feature>
<dbReference type="GO" id="GO:0008270">
    <property type="term" value="F:zinc ion binding"/>
    <property type="evidence" value="ECO:0007669"/>
    <property type="project" value="UniProtKB-KW"/>
</dbReference>
<proteinExistence type="inferred from homology"/>
<organism evidence="13 14">
    <name type="scientific">Clunio marinus</name>
    <dbReference type="NCBI Taxonomy" id="568069"/>
    <lineage>
        <taxon>Eukaryota</taxon>
        <taxon>Metazoa</taxon>
        <taxon>Ecdysozoa</taxon>
        <taxon>Arthropoda</taxon>
        <taxon>Hexapoda</taxon>
        <taxon>Insecta</taxon>
        <taxon>Pterygota</taxon>
        <taxon>Neoptera</taxon>
        <taxon>Endopterygota</taxon>
        <taxon>Diptera</taxon>
        <taxon>Nematocera</taxon>
        <taxon>Chironomoidea</taxon>
        <taxon>Chironomidae</taxon>
        <taxon>Clunio</taxon>
    </lineage>
</organism>
<evidence type="ECO:0000256" key="3">
    <source>
        <dbReference type="ARBA" id="ARBA00017338"/>
    </source>
</evidence>
<evidence type="ECO:0000256" key="2">
    <source>
        <dbReference type="ARBA" id="ARBA00010454"/>
    </source>
</evidence>
<evidence type="ECO:0000256" key="8">
    <source>
        <dbReference type="PROSITE-ProRule" id="PRU01006"/>
    </source>
</evidence>
<keyword evidence="14" id="KW-1185">Reference proteome</keyword>
<dbReference type="GO" id="GO:0030674">
    <property type="term" value="F:protein-macromolecule adaptor activity"/>
    <property type="evidence" value="ECO:0007669"/>
    <property type="project" value="TreeGrafter"/>
</dbReference>
<dbReference type="GO" id="GO:0008333">
    <property type="term" value="P:endosome to lysosome transport"/>
    <property type="evidence" value="ECO:0007669"/>
    <property type="project" value="TreeGrafter"/>
</dbReference>
<evidence type="ECO:0000256" key="6">
    <source>
        <dbReference type="ARBA" id="ARBA00022833"/>
    </source>
</evidence>
<dbReference type="Pfam" id="PF05131">
    <property type="entry name" value="Pep3_Vps18"/>
    <property type="match status" value="1"/>
</dbReference>
<comment type="subcellular location">
    <subcellularLocation>
        <location evidence="1">Late endosome membrane</location>
        <topology evidence="1">Peripheral membrane protein</topology>
        <orientation evidence="1">Cytoplasmic side</orientation>
    </subcellularLocation>
</comment>
<evidence type="ECO:0000259" key="12">
    <source>
        <dbReference type="Pfam" id="PF26148"/>
    </source>
</evidence>
<dbReference type="GO" id="GO:0031902">
    <property type="term" value="C:late endosome membrane"/>
    <property type="evidence" value="ECO:0007669"/>
    <property type="project" value="UniProtKB-SubCell"/>
</dbReference>
<name>A0A1J1IWM3_9DIPT</name>
<evidence type="ECO:0000256" key="1">
    <source>
        <dbReference type="ARBA" id="ARBA00004492"/>
    </source>
</evidence>
<keyword evidence="7" id="KW-0472">Membrane</keyword>
<dbReference type="PANTHER" id="PTHR23323">
    <property type="entry name" value="VACUOLAR PROTEIN SORTING-ASSOCIATED PROTEIN"/>
    <property type="match status" value="1"/>
</dbReference>
<evidence type="ECO:0000259" key="11">
    <source>
        <dbReference type="Pfam" id="PF05131"/>
    </source>
</evidence>
<protein>
    <recommendedName>
        <fullName evidence="3">Vacuolar protein sorting-associated protein 18 homolog</fullName>
    </recommendedName>
</protein>
<feature type="coiled-coil region" evidence="9">
    <location>
        <begin position="813"/>
        <end position="844"/>
    </location>
</feature>
<reference evidence="13 14" key="1">
    <citation type="submission" date="2015-04" db="EMBL/GenBank/DDBJ databases">
        <authorList>
            <person name="Syromyatnikov M.Y."/>
            <person name="Popov V.N."/>
        </authorList>
    </citation>
    <scope>NUCLEOTIDE SEQUENCE [LARGE SCALE GENOMIC DNA]</scope>
</reference>
<evidence type="ECO:0000256" key="9">
    <source>
        <dbReference type="SAM" id="Coils"/>
    </source>
</evidence>
<dbReference type="GO" id="GO:0006886">
    <property type="term" value="P:intracellular protein transport"/>
    <property type="evidence" value="ECO:0007669"/>
    <property type="project" value="UniProtKB-UniRule"/>
</dbReference>
<dbReference type="GO" id="GO:0030897">
    <property type="term" value="C:HOPS complex"/>
    <property type="evidence" value="ECO:0007669"/>
    <property type="project" value="TreeGrafter"/>
</dbReference>
<dbReference type="Pfam" id="PF26148">
    <property type="entry name" value="VPS18_RING_C"/>
    <property type="match status" value="1"/>
</dbReference>
<dbReference type="EMBL" id="CVRI01000063">
    <property type="protein sequence ID" value="CRL04559.1"/>
    <property type="molecule type" value="Genomic_DNA"/>
</dbReference>
<keyword evidence="4" id="KW-0479">Metal-binding</keyword>
<feature type="region of interest" description="Disordered" evidence="10">
    <location>
        <begin position="14"/>
        <end position="34"/>
    </location>
</feature>
<dbReference type="PANTHER" id="PTHR23323:SF26">
    <property type="entry name" value="VACUOLAR PROTEIN SORTING-ASSOCIATED PROTEIN 18 HOMOLOG"/>
    <property type="match status" value="1"/>
</dbReference>
<evidence type="ECO:0000313" key="13">
    <source>
        <dbReference type="EMBL" id="CRL04559.1"/>
    </source>
</evidence>
<evidence type="ECO:0000313" key="14">
    <source>
        <dbReference type="Proteomes" id="UP000183832"/>
    </source>
</evidence>
<dbReference type="InterPro" id="IPR000547">
    <property type="entry name" value="Clathrin_H-chain/VPS_repeat"/>
</dbReference>
<dbReference type="OrthoDB" id="1845386at2759"/>
<keyword evidence="6" id="KW-0862">Zinc</keyword>
<dbReference type="STRING" id="568069.A0A1J1IWM3"/>
<accession>A0A1J1IWM3</accession>
<dbReference type="GO" id="GO:0007040">
    <property type="term" value="P:lysosome organization"/>
    <property type="evidence" value="ECO:0007669"/>
    <property type="project" value="TreeGrafter"/>
</dbReference>
<feature type="domain" description="Pep3/Vps18 RING C-terminal" evidence="12">
    <location>
        <begin position="862"/>
        <end position="911"/>
    </location>
</feature>
<dbReference type="PROSITE" id="PS50236">
    <property type="entry name" value="CHCR"/>
    <property type="match status" value="1"/>
</dbReference>
<dbReference type="GO" id="GO:0007032">
    <property type="term" value="P:endosome organization"/>
    <property type="evidence" value="ECO:0007669"/>
    <property type="project" value="TreeGrafter"/>
</dbReference>
<comment type="similarity">
    <text evidence="2">Belongs to the VPS18 family.</text>
</comment>
<evidence type="ECO:0000256" key="7">
    <source>
        <dbReference type="ARBA" id="ARBA00023136"/>
    </source>
</evidence>
<feature type="compositionally biased region" description="Polar residues" evidence="10">
    <location>
        <begin position="14"/>
        <end position="29"/>
    </location>
</feature>
<evidence type="ECO:0000256" key="10">
    <source>
        <dbReference type="SAM" id="MobiDB-lite"/>
    </source>
</evidence>